<dbReference type="Proteomes" id="UP001163223">
    <property type="component" value="Chromosome"/>
</dbReference>
<keyword evidence="1" id="KW-0808">Transferase</keyword>
<sequence length="262" mass="27154">MSGFDGSWLDLREPADARARDPRLLAEAAQLAGARGGLVVDLGAGTGSTFRVLQPRLAEATRWRFVDADPVLLDQARRRSGDAVETLAADIADFDPALVDAAGLVTASALLDLVSASFVERLADALAERRLPFYAALSVDGRVGWSVPHPLDADVVSAFAAHQGGDKGFGAALGPAAPRLCAEAFRRRGFAVRLADSAWRLGPVDAALQDAFLGGFAAAVGETGRISPGDLADWAAFRRSAAASGAVCTVGHVDLLAVPAAR</sequence>
<keyword evidence="2" id="KW-1185">Reference proteome</keyword>
<proteinExistence type="predicted"/>
<organism evidence="1 2">
    <name type="scientific">Antarcticirhabdus aurantiaca</name>
    <dbReference type="NCBI Taxonomy" id="2606717"/>
    <lineage>
        <taxon>Bacteria</taxon>
        <taxon>Pseudomonadati</taxon>
        <taxon>Pseudomonadota</taxon>
        <taxon>Alphaproteobacteria</taxon>
        <taxon>Hyphomicrobiales</taxon>
        <taxon>Aurantimonadaceae</taxon>
        <taxon>Antarcticirhabdus</taxon>
    </lineage>
</organism>
<keyword evidence="1" id="KW-0489">Methyltransferase</keyword>
<evidence type="ECO:0000313" key="1">
    <source>
        <dbReference type="EMBL" id="WAJ26167.1"/>
    </source>
</evidence>
<name>A0ACD4NHA4_9HYPH</name>
<evidence type="ECO:0000313" key="2">
    <source>
        <dbReference type="Proteomes" id="UP001163223"/>
    </source>
</evidence>
<accession>A0ACD4NHA4</accession>
<gene>
    <name evidence="1" type="ORF">OXU80_14730</name>
</gene>
<protein>
    <submittedName>
        <fullName evidence="1">Class I SAM-dependent methyltransferase</fullName>
    </submittedName>
</protein>
<reference evidence="1" key="1">
    <citation type="submission" date="2022-11" db="EMBL/GenBank/DDBJ databases">
        <title>beta-Carotene-producing bacterium, Jeongeuplla avenae sp. nov., alleviates the salt stress of Arabidopsis seedlings.</title>
        <authorList>
            <person name="Jiang L."/>
            <person name="Lee J."/>
        </authorList>
    </citation>
    <scope>NUCLEOTIDE SEQUENCE</scope>
    <source>
        <strain evidence="1">DY_R2A_6</strain>
    </source>
</reference>
<dbReference type="EMBL" id="CP113520">
    <property type="protein sequence ID" value="WAJ26167.1"/>
    <property type="molecule type" value="Genomic_DNA"/>
</dbReference>